<reference evidence="5" key="2">
    <citation type="submission" date="2015-02" db="UniProtKB">
        <authorList>
            <consortium name="EnsemblMetazoa"/>
        </authorList>
    </citation>
    <scope>IDENTIFICATION</scope>
</reference>
<dbReference type="STRING" id="126957.T1JE03"/>
<dbReference type="Pfam" id="PF03937">
    <property type="entry name" value="Sdh5"/>
    <property type="match status" value="1"/>
</dbReference>
<evidence type="ECO:0000313" key="5">
    <source>
        <dbReference type="EnsemblMetazoa" id="SMAR012039-PA"/>
    </source>
</evidence>
<dbReference type="EnsemblMetazoa" id="SMAR012039-RA">
    <property type="protein sequence ID" value="SMAR012039-PA"/>
    <property type="gene ID" value="SMAR012039"/>
</dbReference>
<dbReference type="HAMAP" id="MF_03057">
    <property type="entry name" value="SDHAF2"/>
    <property type="match status" value="1"/>
</dbReference>
<sequence>MRSMYKCTIRFSSSADEQTEPYSYIPSYEPRAHEDITTKRKRLIYQSRKRGMLENCILLSTFAAKYLKTFDENQLTLYDRLINIPSNDWDIYYWMTNAKEVPPEFDNEIMALLKAHVKNPNKEQRFDAPPLEDP</sequence>
<dbReference type="eggNOG" id="KOG3326">
    <property type="taxonomic scope" value="Eukaryota"/>
</dbReference>
<dbReference type="FunFam" id="1.10.150.250:FF:000002">
    <property type="entry name" value="Succinate dehydrogenase assembly factor 2, mitochondrial"/>
    <property type="match status" value="1"/>
</dbReference>
<protein>
    <recommendedName>
        <fullName evidence="4">Succinate dehydrogenase assembly factor 2, mitochondrial</fullName>
        <shortName evidence="4">SDH assembly factor 2</shortName>
        <shortName evidence="4">SDHAF2</shortName>
    </recommendedName>
</protein>
<evidence type="ECO:0000313" key="6">
    <source>
        <dbReference type="Proteomes" id="UP000014500"/>
    </source>
</evidence>
<organism evidence="5 6">
    <name type="scientific">Strigamia maritima</name>
    <name type="common">European centipede</name>
    <name type="synonym">Geophilus maritimus</name>
    <dbReference type="NCBI Taxonomy" id="126957"/>
    <lineage>
        <taxon>Eukaryota</taxon>
        <taxon>Metazoa</taxon>
        <taxon>Ecdysozoa</taxon>
        <taxon>Arthropoda</taxon>
        <taxon>Myriapoda</taxon>
        <taxon>Chilopoda</taxon>
        <taxon>Pleurostigmophora</taxon>
        <taxon>Geophilomorpha</taxon>
        <taxon>Linotaeniidae</taxon>
        <taxon>Strigamia</taxon>
    </lineage>
</organism>
<dbReference type="GO" id="GO:0005759">
    <property type="term" value="C:mitochondrial matrix"/>
    <property type="evidence" value="ECO:0007669"/>
    <property type="project" value="UniProtKB-SubCell"/>
</dbReference>
<comment type="subunit">
    <text evidence="4">Interacts with the flavoprotein subunit within the SDH catalytic dimer.</text>
</comment>
<evidence type="ECO:0000256" key="1">
    <source>
        <dbReference type="ARBA" id="ARBA00004305"/>
    </source>
</evidence>
<evidence type="ECO:0000256" key="2">
    <source>
        <dbReference type="ARBA" id="ARBA00023128"/>
    </source>
</evidence>
<dbReference type="PANTHER" id="PTHR12469:SF2">
    <property type="entry name" value="SUCCINATE DEHYDROGENASE ASSEMBLY FACTOR 2, MITOCHONDRIAL"/>
    <property type="match status" value="1"/>
</dbReference>
<dbReference type="HOGENOM" id="CLU_103054_0_2_1"/>
<dbReference type="InterPro" id="IPR036714">
    <property type="entry name" value="SDH_sf"/>
</dbReference>
<keyword evidence="2 4" id="KW-0496">Mitochondrion</keyword>
<dbReference type="AlphaFoldDB" id="T1JE03"/>
<keyword evidence="6" id="KW-1185">Reference proteome</keyword>
<accession>T1JE03</accession>
<keyword evidence="3 4" id="KW-0143">Chaperone</keyword>
<dbReference type="InterPro" id="IPR028882">
    <property type="entry name" value="SDHAF2"/>
</dbReference>
<comment type="function">
    <text evidence="4">Plays an essential role in the assembly of succinate dehydrogenase (SDH), an enzyme complex (also referred to as respiratory complex II) that is a component of both the tricarboxylic acid (TCA) cycle and the mitochondrial electron transport chain, and which couples the oxidation of succinate to fumarate with the reduction of ubiquinone (coenzyme Q) to ubiquinol. Required for flavinylation (covalent attachment of FAD) of the flavoprotein subunit of the SDH catalytic dimer.</text>
</comment>
<dbReference type="GO" id="GO:0034553">
    <property type="term" value="P:mitochondrial respiratory chain complex II assembly"/>
    <property type="evidence" value="ECO:0007669"/>
    <property type="project" value="TreeGrafter"/>
</dbReference>
<evidence type="ECO:0000256" key="3">
    <source>
        <dbReference type="ARBA" id="ARBA00023186"/>
    </source>
</evidence>
<dbReference type="PANTHER" id="PTHR12469">
    <property type="entry name" value="PROTEIN EMI5 HOMOLOG, MITOCHONDRIAL"/>
    <property type="match status" value="1"/>
</dbReference>
<dbReference type="InterPro" id="IPR005631">
    <property type="entry name" value="SDH"/>
</dbReference>
<dbReference type="PhylomeDB" id="T1JE03"/>
<name>T1JE03_STRMM</name>
<dbReference type="GO" id="GO:0006099">
    <property type="term" value="P:tricarboxylic acid cycle"/>
    <property type="evidence" value="ECO:0007669"/>
    <property type="project" value="TreeGrafter"/>
</dbReference>
<evidence type="ECO:0000256" key="4">
    <source>
        <dbReference type="HAMAP-Rule" id="MF_03057"/>
    </source>
</evidence>
<comment type="subcellular location">
    <subcellularLocation>
        <location evidence="1 4">Mitochondrion matrix</location>
    </subcellularLocation>
</comment>
<dbReference type="OMA" id="DTEIMRM"/>
<dbReference type="EMBL" id="JH432114">
    <property type="status" value="NOT_ANNOTATED_CDS"/>
    <property type="molecule type" value="Genomic_DNA"/>
</dbReference>
<proteinExistence type="inferred from homology"/>
<reference evidence="6" key="1">
    <citation type="submission" date="2011-05" db="EMBL/GenBank/DDBJ databases">
        <authorList>
            <person name="Richards S.R."/>
            <person name="Qu J."/>
            <person name="Jiang H."/>
            <person name="Jhangiani S.N."/>
            <person name="Agravi P."/>
            <person name="Goodspeed R."/>
            <person name="Gross S."/>
            <person name="Mandapat C."/>
            <person name="Jackson L."/>
            <person name="Mathew T."/>
            <person name="Pu L."/>
            <person name="Thornton R."/>
            <person name="Saada N."/>
            <person name="Wilczek-Boney K.B."/>
            <person name="Lee S."/>
            <person name="Kovar C."/>
            <person name="Wu Y."/>
            <person name="Scherer S.E."/>
            <person name="Worley K.C."/>
            <person name="Muzny D.M."/>
            <person name="Gibbs R."/>
        </authorList>
    </citation>
    <scope>NUCLEOTIDE SEQUENCE</scope>
    <source>
        <strain evidence="6">Brora</strain>
    </source>
</reference>
<dbReference type="SUPFAM" id="SSF109910">
    <property type="entry name" value="YgfY-like"/>
    <property type="match status" value="1"/>
</dbReference>
<comment type="similarity">
    <text evidence="4">Belongs to the SDHAF2 family.</text>
</comment>
<dbReference type="Gene3D" id="1.10.150.250">
    <property type="entry name" value="Flavinator of succinate dehydrogenase"/>
    <property type="match status" value="1"/>
</dbReference>
<dbReference type="GO" id="GO:0006121">
    <property type="term" value="P:mitochondrial electron transport, succinate to ubiquinone"/>
    <property type="evidence" value="ECO:0007669"/>
    <property type="project" value="UniProtKB-UniRule"/>
</dbReference>
<dbReference type="Proteomes" id="UP000014500">
    <property type="component" value="Unassembled WGS sequence"/>
</dbReference>